<sequence length="365" mass="40106">MATLSALLNLGRNIPLLSTTNADDWSNWKEDVLQMVLSADGQSAKIATGLTSRPSEAADAKEWDRLNSQAASIIKSLTNRDCRNIYKDKTNASEIWSALVSYFEKSSFSSRSATRAAYHRIMHDPLKPTKVYLDALDDMRARLQALLPSGETISDSYHKDIMLQNLHSSFEAWKTSLLAQPTGEPNLKTCRTVLESAMVSFDPEKRADEILDGINNPSEPSSHVEAAHAYATAFQKGSKGGSRNGSGTRESFSGRGGGRGGASNGSGHEDGQGFIDSRGNRWCDMSMDGCHRCGGMSHKASNCVKDMPEEVKHWCLNRTYDTAHITHNPPNNISSHFIAPIDTYGFSAHPTCPPFEEEEYIDFHA</sequence>
<feature type="compositionally biased region" description="Gly residues" evidence="1">
    <location>
        <begin position="254"/>
        <end position="264"/>
    </location>
</feature>
<proteinExistence type="predicted"/>
<dbReference type="Proteomes" id="UP000772434">
    <property type="component" value="Unassembled WGS sequence"/>
</dbReference>
<feature type="region of interest" description="Disordered" evidence="1">
    <location>
        <begin position="234"/>
        <end position="273"/>
    </location>
</feature>
<evidence type="ECO:0000313" key="2">
    <source>
        <dbReference type="EMBL" id="KAF9058519.1"/>
    </source>
</evidence>
<evidence type="ECO:0000313" key="3">
    <source>
        <dbReference type="Proteomes" id="UP000772434"/>
    </source>
</evidence>
<evidence type="ECO:0008006" key="4">
    <source>
        <dbReference type="Google" id="ProtNLM"/>
    </source>
</evidence>
<accession>A0A9P5TXU4</accession>
<dbReference type="OrthoDB" id="3066634at2759"/>
<protein>
    <recommendedName>
        <fullName evidence="4">CCHC-type domain-containing protein</fullName>
    </recommendedName>
</protein>
<dbReference type="Pfam" id="PF14223">
    <property type="entry name" value="Retrotran_gag_2"/>
    <property type="match status" value="1"/>
</dbReference>
<evidence type="ECO:0000256" key="1">
    <source>
        <dbReference type="SAM" id="MobiDB-lite"/>
    </source>
</evidence>
<comment type="caution">
    <text evidence="2">The sequence shown here is derived from an EMBL/GenBank/DDBJ whole genome shotgun (WGS) entry which is preliminary data.</text>
</comment>
<dbReference type="EMBL" id="JADNRY010000371">
    <property type="protein sequence ID" value="KAF9058519.1"/>
    <property type="molecule type" value="Genomic_DNA"/>
</dbReference>
<reference evidence="2" key="1">
    <citation type="submission" date="2020-11" db="EMBL/GenBank/DDBJ databases">
        <authorList>
            <consortium name="DOE Joint Genome Institute"/>
            <person name="Ahrendt S."/>
            <person name="Riley R."/>
            <person name="Andreopoulos W."/>
            <person name="Labutti K."/>
            <person name="Pangilinan J."/>
            <person name="Ruiz-Duenas F.J."/>
            <person name="Barrasa J.M."/>
            <person name="Sanchez-Garcia M."/>
            <person name="Camarero S."/>
            <person name="Miyauchi S."/>
            <person name="Serrano A."/>
            <person name="Linde D."/>
            <person name="Babiker R."/>
            <person name="Drula E."/>
            <person name="Ayuso-Fernandez I."/>
            <person name="Pacheco R."/>
            <person name="Padilla G."/>
            <person name="Ferreira P."/>
            <person name="Barriuso J."/>
            <person name="Kellner H."/>
            <person name="Castanera R."/>
            <person name="Alfaro M."/>
            <person name="Ramirez L."/>
            <person name="Pisabarro A.G."/>
            <person name="Kuo A."/>
            <person name="Tritt A."/>
            <person name="Lipzen A."/>
            <person name="He G."/>
            <person name="Yan M."/>
            <person name="Ng V."/>
            <person name="Cullen D."/>
            <person name="Martin F."/>
            <person name="Rosso M.-N."/>
            <person name="Henrissat B."/>
            <person name="Hibbett D."/>
            <person name="Martinez A.T."/>
            <person name="Grigoriev I.V."/>
        </authorList>
    </citation>
    <scope>NUCLEOTIDE SEQUENCE</scope>
    <source>
        <strain evidence="2">AH 40177</strain>
    </source>
</reference>
<gene>
    <name evidence="2" type="ORF">BDP27DRAFT_1343489</name>
</gene>
<keyword evidence="3" id="KW-1185">Reference proteome</keyword>
<organism evidence="2 3">
    <name type="scientific">Rhodocollybia butyracea</name>
    <dbReference type="NCBI Taxonomy" id="206335"/>
    <lineage>
        <taxon>Eukaryota</taxon>
        <taxon>Fungi</taxon>
        <taxon>Dikarya</taxon>
        <taxon>Basidiomycota</taxon>
        <taxon>Agaricomycotina</taxon>
        <taxon>Agaricomycetes</taxon>
        <taxon>Agaricomycetidae</taxon>
        <taxon>Agaricales</taxon>
        <taxon>Marasmiineae</taxon>
        <taxon>Omphalotaceae</taxon>
        <taxon>Rhodocollybia</taxon>
    </lineage>
</organism>
<name>A0A9P5TXU4_9AGAR</name>
<dbReference type="AlphaFoldDB" id="A0A9P5TXU4"/>